<reference evidence="2" key="1">
    <citation type="journal article" date="2023" name="Plant J.">
        <title>The genome of the king protea, Protea cynaroides.</title>
        <authorList>
            <person name="Chang J."/>
            <person name="Duong T.A."/>
            <person name="Schoeman C."/>
            <person name="Ma X."/>
            <person name="Roodt D."/>
            <person name="Barker N."/>
            <person name="Li Z."/>
            <person name="Van de Peer Y."/>
            <person name="Mizrachi E."/>
        </authorList>
    </citation>
    <scope>NUCLEOTIDE SEQUENCE</scope>
    <source>
        <tissue evidence="2">Young leaves</tissue>
    </source>
</reference>
<dbReference type="GO" id="GO:0008017">
    <property type="term" value="F:microtubule binding"/>
    <property type="evidence" value="ECO:0007669"/>
    <property type="project" value="InterPro"/>
</dbReference>
<feature type="compositionally biased region" description="Polar residues" evidence="1">
    <location>
        <begin position="241"/>
        <end position="252"/>
    </location>
</feature>
<evidence type="ECO:0000313" key="2">
    <source>
        <dbReference type="EMBL" id="KAJ4971315.1"/>
    </source>
</evidence>
<accession>A0A9Q0KIX9</accession>
<dbReference type="AlphaFoldDB" id="A0A9Q0KIX9"/>
<feature type="compositionally biased region" description="Polar residues" evidence="1">
    <location>
        <begin position="374"/>
        <end position="386"/>
    </location>
</feature>
<name>A0A9Q0KIX9_9MAGN</name>
<keyword evidence="3" id="KW-1185">Reference proteome</keyword>
<protein>
    <submittedName>
        <fullName evidence="2">Uncharacterized protein</fullName>
    </submittedName>
</protein>
<dbReference type="InterPro" id="IPR045882">
    <property type="entry name" value="GPT1/2"/>
</dbReference>
<sequence>MDGSDKRNQEMEMFQLFNVSSEDDCLIASPSGRTLNLRTSRFTENQKENGGYDELSNIRNAQDGDNATYLIRQNEQTPALSESAEPERTRNVSNCNLRKSLAWDSAFFTSAGVLDPEELSIINKGISKAEVPLLPGIQEDVRRSTESDSTFDSDSLALETIQIDLFEDIRASIQKFSKSSNVASSNSKTGQVERGTQNLRYSKGIELPHQKMLKSVAASKRQILEKIPKKASLHSHVVQPASRNGEPNSSSLKPPKILGRTVPISAAPTKRTSLGASRIKVEHNTTKAVSGRGDPVVRSKKPGLGDPRSVTPRCSPSPKSSSSGSSNSFSSVNRLGSTSSVSRGKFPANSSRNKNSSRNVNPAYCAPTHGDPVRTSSRNKIDSGNSPLSAYMSKCYPSTSPASSIDGWSSESSSSTSTVNQRSNNSKTSSSPRSGFSIDSDASQALDLLTNPYGRNGTELLSQSDNNSSAENGAISHLASTNVSRSIKPSGLRMPSPKIGFFDAEKTALCTPRGGLRGVRSSSPKDGPEISSLNGSAIKAKLGKTHPAKTITGTGKMKSESAYTGVLCPTSGVKLNFAELHEQANASPKGPETSKKVEGFQFKLSEVHKSPRNNTDGRAKTLEVGEPVLDAVKCGTGSGPIAGVNGGLDALKNNIVAESEGKVPFRAIKNGPSREDGPCISIEKENFFRIEDQVDILSRTVGAVDLNMDVLNVMMEKKSSLHQFDMNNLDSSVP</sequence>
<evidence type="ECO:0000313" key="3">
    <source>
        <dbReference type="Proteomes" id="UP001141806"/>
    </source>
</evidence>
<organism evidence="2 3">
    <name type="scientific">Protea cynaroides</name>
    <dbReference type="NCBI Taxonomy" id="273540"/>
    <lineage>
        <taxon>Eukaryota</taxon>
        <taxon>Viridiplantae</taxon>
        <taxon>Streptophyta</taxon>
        <taxon>Embryophyta</taxon>
        <taxon>Tracheophyta</taxon>
        <taxon>Spermatophyta</taxon>
        <taxon>Magnoliopsida</taxon>
        <taxon>Proteales</taxon>
        <taxon>Proteaceae</taxon>
        <taxon>Protea</taxon>
    </lineage>
</organism>
<feature type="region of interest" description="Disordered" evidence="1">
    <location>
        <begin position="227"/>
        <end position="386"/>
    </location>
</feature>
<dbReference type="Proteomes" id="UP001141806">
    <property type="component" value="Unassembled WGS sequence"/>
</dbReference>
<feature type="compositionally biased region" description="Low complexity" evidence="1">
    <location>
        <begin position="316"/>
        <end position="331"/>
    </location>
</feature>
<feature type="region of interest" description="Disordered" evidence="1">
    <location>
        <begin position="513"/>
        <end position="534"/>
    </location>
</feature>
<feature type="compositionally biased region" description="Low complexity" evidence="1">
    <location>
        <begin position="349"/>
        <end position="359"/>
    </location>
</feature>
<gene>
    <name evidence="2" type="ORF">NE237_004414</name>
</gene>
<dbReference type="PANTHER" id="PTHR33737">
    <property type="entry name" value="OS05G0121800 PROTEIN"/>
    <property type="match status" value="1"/>
</dbReference>
<feature type="compositionally biased region" description="Polar residues" evidence="1">
    <location>
        <begin position="459"/>
        <end position="471"/>
    </location>
</feature>
<comment type="caution">
    <text evidence="2">The sequence shown here is derived from an EMBL/GenBank/DDBJ whole genome shotgun (WGS) entry which is preliminary data.</text>
</comment>
<dbReference type="OrthoDB" id="1931260at2759"/>
<evidence type="ECO:0000256" key="1">
    <source>
        <dbReference type="SAM" id="MobiDB-lite"/>
    </source>
</evidence>
<feature type="compositionally biased region" description="Low complexity" evidence="1">
    <location>
        <begin position="403"/>
        <end position="434"/>
    </location>
</feature>
<dbReference type="EMBL" id="JAMYWD010000005">
    <property type="protein sequence ID" value="KAJ4971315.1"/>
    <property type="molecule type" value="Genomic_DNA"/>
</dbReference>
<feature type="compositionally biased region" description="Low complexity" evidence="1">
    <location>
        <begin position="177"/>
        <end position="188"/>
    </location>
</feature>
<feature type="compositionally biased region" description="Polar residues" evidence="1">
    <location>
        <begin position="332"/>
        <end position="342"/>
    </location>
</feature>
<feature type="region of interest" description="Disordered" evidence="1">
    <location>
        <begin position="402"/>
        <end position="472"/>
    </location>
</feature>
<feature type="region of interest" description="Disordered" evidence="1">
    <location>
        <begin position="177"/>
        <end position="197"/>
    </location>
</feature>
<dbReference type="PANTHER" id="PTHR33737:SF2">
    <property type="entry name" value="OS12G0102700 PROTEIN"/>
    <property type="match status" value="1"/>
</dbReference>
<proteinExistence type="predicted"/>